<keyword evidence="1" id="KW-0378">Hydrolase</keyword>
<dbReference type="eggNOG" id="COG2152">
    <property type="taxonomic scope" value="Bacteria"/>
</dbReference>
<organism evidence="1 2">
    <name type="scientific">Cyclobacterium qasimii M12-11B</name>
    <dbReference type="NCBI Taxonomy" id="641524"/>
    <lineage>
        <taxon>Bacteria</taxon>
        <taxon>Pseudomonadati</taxon>
        <taxon>Bacteroidota</taxon>
        <taxon>Cytophagia</taxon>
        <taxon>Cytophagales</taxon>
        <taxon>Cyclobacteriaceae</taxon>
        <taxon>Cyclobacterium</taxon>
    </lineage>
</organism>
<keyword evidence="1" id="KW-0326">Glycosidase</keyword>
<dbReference type="EC" id="3.2.1.23" evidence="1"/>
<dbReference type="SUPFAM" id="SSF75005">
    <property type="entry name" value="Arabinanase/levansucrase/invertase"/>
    <property type="match status" value="1"/>
</dbReference>
<dbReference type="PANTHER" id="PTHR35279">
    <property type="match status" value="1"/>
</dbReference>
<gene>
    <name evidence="1" type="ORF">ADICYQ_5425</name>
</gene>
<evidence type="ECO:0000313" key="1">
    <source>
        <dbReference type="EMBL" id="EPR65504.1"/>
    </source>
</evidence>
<reference evidence="1 2" key="1">
    <citation type="journal article" date="2013" name="Genome Announc.">
        <title>Draft Genome Sequence of Cyclobacterium qasimii Strain M12-11BT, Isolated from Arctic Marine Sediment.</title>
        <authorList>
            <person name="Shivaji S."/>
            <person name="Ara S."/>
            <person name="Singh A."/>
            <person name="Kumar Pinnaka A."/>
        </authorList>
    </citation>
    <scope>NUCLEOTIDE SEQUENCE [LARGE SCALE GENOMIC DNA]</scope>
    <source>
        <strain evidence="1 2">M12-11B</strain>
    </source>
</reference>
<dbReference type="STRING" id="641524.ADICYQ_5425"/>
<protein>
    <submittedName>
        <fullName evidence="1">Beta-galactosidase</fullName>
        <ecNumber evidence="1">3.2.1.23</ecNumber>
    </submittedName>
</protein>
<dbReference type="Gene3D" id="2.115.10.20">
    <property type="entry name" value="Glycosyl hydrolase domain, family 43"/>
    <property type="match status" value="2"/>
</dbReference>
<name>S7WFI3_9BACT</name>
<sequence length="320" mass="36947">MEQIFEEVKTPFKQGVVFQHPDTSKMIDSPTIFRKDEVWYMTYIVFDGQGYETWLAESQDLIQWESKGKILSFTEDTWDANQKAGYVSLVNTEWGGDYSVEKYQGQYWMSYLGGNSTGYESGTLKIGMANTDSLIDSKEWNTNNTPLLSPEDEGVRWFENKTIYKSLVIRDNEKHTGHPFVMYYNAKGDIANYESIGMAVSDDMLSWQRFGDDPVITRGNGICGDAQIAKFNDIYIMFYFGAFWKPGAFERFACSYDLINWTDWEGEDLIAPSEDFDKKYAHKPWVIKWKGVVYHFYNAVGSEGRVIALATSKELNQKRQ</sequence>
<proteinExistence type="predicted"/>
<accession>S7WFI3</accession>
<comment type="caution">
    <text evidence="1">The sequence shown here is derived from an EMBL/GenBank/DDBJ whole genome shotgun (WGS) entry which is preliminary data.</text>
</comment>
<evidence type="ECO:0000313" key="2">
    <source>
        <dbReference type="Proteomes" id="UP000014974"/>
    </source>
</evidence>
<dbReference type="GO" id="GO:0004565">
    <property type="term" value="F:beta-galactosidase activity"/>
    <property type="evidence" value="ECO:0007669"/>
    <property type="project" value="UniProtKB-EC"/>
</dbReference>
<dbReference type="EMBL" id="ATNM01000191">
    <property type="protein sequence ID" value="EPR65504.1"/>
    <property type="molecule type" value="Genomic_DNA"/>
</dbReference>
<dbReference type="Proteomes" id="UP000014974">
    <property type="component" value="Unassembled WGS sequence"/>
</dbReference>
<dbReference type="PANTHER" id="PTHR35279:SF1">
    <property type="entry name" value="ARABINANASE_LEVANSUCRASE_INVERTASE"/>
    <property type="match status" value="1"/>
</dbReference>
<dbReference type="AlphaFoldDB" id="S7WFI3"/>
<dbReference type="InterPro" id="IPR023296">
    <property type="entry name" value="Glyco_hydro_beta-prop_sf"/>
</dbReference>